<evidence type="ECO:0000313" key="3">
    <source>
        <dbReference type="EMBL" id="MBK1829009.1"/>
    </source>
</evidence>
<dbReference type="PANTHER" id="PTHR43019:SF23">
    <property type="entry name" value="PROTEASE DO-LIKE 5, CHLOROPLASTIC"/>
    <property type="match status" value="1"/>
</dbReference>
<name>A0A934VG40_9BACT</name>
<feature type="repeat" description="ANK" evidence="1">
    <location>
        <begin position="1205"/>
        <end position="1237"/>
    </location>
</feature>
<dbReference type="SUPFAM" id="SSF82185">
    <property type="entry name" value="Histone H3 K4-specific methyltransferase SET7/9 N-terminal domain"/>
    <property type="match status" value="1"/>
</dbReference>
<dbReference type="SUPFAM" id="SSF50494">
    <property type="entry name" value="Trypsin-like serine proteases"/>
    <property type="match status" value="1"/>
</dbReference>
<dbReference type="Gene3D" id="2.40.10.120">
    <property type="match status" value="1"/>
</dbReference>
<dbReference type="PRINTS" id="PR00834">
    <property type="entry name" value="PROTEASES2C"/>
</dbReference>
<dbReference type="SUPFAM" id="SSF48403">
    <property type="entry name" value="Ankyrin repeat"/>
    <property type="match status" value="1"/>
</dbReference>
<dbReference type="SMART" id="SM00248">
    <property type="entry name" value="ANK"/>
    <property type="match status" value="3"/>
</dbReference>
<dbReference type="InterPro" id="IPR009003">
    <property type="entry name" value="Peptidase_S1_PA"/>
</dbReference>
<comment type="caution">
    <text evidence="3">The sequence shown here is derived from an EMBL/GenBank/DDBJ whole genome shotgun (WGS) entry which is preliminary data.</text>
</comment>
<dbReference type="PROSITE" id="PS51257">
    <property type="entry name" value="PROKAR_LIPOPROTEIN"/>
    <property type="match status" value="1"/>
</dbReference>
<feature type="compositionally biased region" description="Polar residues" evidence="2">
    <location>
        <begin position="763"/>
        <end position="773"/>
    </location>
</feature>
<sequence>MMRDRRFGVFPNLLASCALVFSALVTSGFGVEFETLKLERRPSALSITESGDHLIAVSSRQDRLHVIDSRELEELLVIEVPATGPLLSRGGTLLVGERDTGLVKIYSQKDWELVNEIDTGVTPLEKLSAKRGGAYDGTILASKRGLVHVVDVEKDEYRAVGRQNSQAIFSANGDHVLHHADGKFTAFDSDKYLRGELDNPVSVSSGSNVSDPVPLVDDFWLGRGRIFVGLAPHSQMEYFGGAIVGDPSPETRLVYCIKDKNIEVRRLDSAFSLLETIVMEASFSSVGNSPPCIRRNGDSSISLFWVGHGVDGVASVTFRVTAPVRANEVGTQVIPLPAADENQLVSGPDGTKLDDGKLSWTPPTAPDPARYAFKVKQTTNGKVSFFRESIEVLPAEKVEPDGITQLKSEPGTSGRIPVFSREDQMAVLDEGQLLLFDESGMITRSIPFEEKYHDVVLLDQGFALAATSRIDITDADGKVLGEIDLGSVTITNIAAGADGNTLYASAKDSTEQELAKSFPVYHIDLESRKANRLERVAGSGLAMHRGGDLLMSFISHRQMHSVGLLNYIEENTDVLIGYRVNGDRLSMQKTSEGVVTGIRSLSYSADGSHVAVNSYGVLSRGGMTYGQRIPVFSVKNLDKPDRMVPIEGGGVIQSLFHPKLDLLCVLSHSRQNEAGYRMTAYHSDGDEREKLLSGGTRLPSKPDQFMFSPDGTALLVVGRDIYGRRLISRLALELSDEERASCAKPAPAAVSVFAPSIAAHESGTLNPDRSSGDPNEGLAPSDFERLVVDSASRSVIPSEAMAMLHMPSVVIVNSGQKGIGAGFFVSRDGHIMTAAHCLPPLGGPMVSHYLQLPIGRIEFESPATVVDVDEDLDLALLKIDFNASTTALSLANRDPIVGAKVYAIGHPGTKELSLDYTLTEGLVSSAARQIEGRSVLQISAAVNPGNSGGPVIDERGCIIGMVTQKAHLEGASFAVPAGLIADFLDRSKASSELPPPDGGLLKKEIEDKGWLTMEKLSFKSAGPQGNLRARLKEEPDGWFSGTMVMFGNPADHLFSTSTYKDGYLDGDTIIYDRMKRRVRLMSFQSGEEHGLQGTYYPSQNLRSTLTKKQGKLHGYLREFYDEPLSVKRAVCFENGVPSGPSYVMDELGRVVYAAFYKDGQAATQRQYNHYRPNEGVPVIEYTKAGDDEVLSELVKKGASLDELHNGKAPLHEAVEIKYIYMVETILDLGGEVDIKDGDGKTALQLVMASSNPAVSIARMLIERGAEKSLLTDEERKLLEE</sequence>
<evidence type="ECO:0000256" key="1">
    <source>
        <dbReference type="PROSITE-ProRule" id="PRU00023"/>
    </source>
</evidence>
<reference evidence="3" key="1">
    <citation type="submission" date="2021-01" db="EMBL/GenBank/DDBJ databases">
        <title>Modified the classification status of verrucomicrobia.</title>
        <authorList>
            <person name="Feng X."/>
        </authorList>
    </citation>
    <scope>NUCLEOTIDE SEQUENCE</scope>
    <source>
        <strain evidence="3">KCTC 22201</strain>
    </source>
</reference>
<dbReference type="PROSITE" id="PS50297">
    <property type="entry name" value="ANK_REP_REGION"/>
    <property type="match status" value="1"/>
</dbReference>
<evidence type="ECO:0000313" key="4">
    <source>
        <dbReference type="Proteomes" id="UP000658278"/>
    </source>
</evidence>
<protein>
    <submittedName>
        <fullName evidence="3">Trypsin-like peptidase domain-containing protein</fullName>
    </submittedName>
</protein>
<dbReference type="InterPro" id="IPR002110">
    <property type="entry name" value="Ankyrin_rpt"/>
</dbReference>
<dbReference type="InterPro" id="IPR001940">
    <property type="entry name" value="Peptidase_S1C"/>
</dbReference>
<evidence type="ECO:0000256" key="2">
    <source>
        <dbReference type="SAM" id="MobiDB-lite"/>
    </source>
</evidence>
<keyword evidence="1" id="KW-0040">ANK repeat</keyword>
<dbReference type="SUPFAM" id="SSF82171">
    <property type="entry name" value="DPP6 N-terminal domain-like"/>
    <property type="match status" value="1"/>
</dbReference>
<accession>A0A934VG40</accession>
<dbReference type="AlphaFoldDB" id="A0A934VG40"/>
<dbReference type="Gene3D" id="1.25.40.20">
    <property type="entry name" value="Ankyrin repeat-containing domain"/>
    <property type="match status" value="1"/>
</dbReference>
<dbReference type="PROSITE" id="PS50088">
    <property type="entry name" value="ANK_REPEAT"/>
    <property type="match status" value="2"/>
</dbReference>
<dbReference type="GO" id="GO:0004252">
    <property type="term" value="F:serine-type endopeptidase activity"/>
    <property type="evidence" value="ECO:0007669"/>
    <property type="project" value="InterPro"/>
</dbReference>
<dbReference type="Proteomes" id="UP000658278">
    <property type="component" value="Unassembled WGS sequence"/>
</dbReference>
<feature type="repeat" description="ANK" evidence="1">
    <location>
        <begin position="1238"/>
        <end position="1272"/>
    </location>
</feature>
<gene>
    <name evidence="3" type="ORF">JIN81_18380</name>
</gene>
<dbReference type="Gene3D" id="2.20.110.10">
    <property type="entry name" value="Histone H3 K4-specific methyltransferase SET7/9 N-terminal domain"/>
    <property type="match status" value="1"/>
</dbReference>
<feature type="region of interest" description="Disordered" evidence="2">
    <location>
        <begin position="341"/>
        <end position="361"/>
    </location>
</feature>
<dbReference type="EMBL" id="JAENII010000025">
    <property type="protein sequence ID" value="MBK1829009.1"/>
    <property type="molecule type" value="Genomic_DNA"/>
</dbReference>
<keyword evidence="4" id="KW-1185">Reference proteome</keyword>
<dbReference type="PANTHER" id="PTHR43019">
    <property type="entry name" value="SERINE ENDOPROTEASE DEGS"/>
    <property type="match status" value="1"/>
</dbReference>
<dbReference type="InterPro" id="IPR036770">
    <property type="entry name" value="Ankyrin_rpt-contain_sf"/>
</dbReference>
<proteinExistence type="predicted"/>
<dbReference type="GO" id="GO:0006508">
    <property type="term" value="P:proteolysis"/>
    <property type="evidence" value="ECO:0007669"/>
    <property type="project" value="InterPro"/>
</dbReference>
<dbReference type="Pfam" id="PF13365">
    <property type="entry name" value="Trypsin_2"/>
    <property type="match status" value="1"/>
</dbReference>
<organism evidence="3 4">
    <name type="scientific">Haloferula rosea</name>
    <dbReference type="NCBI Taxonomy" id="490093"/>
    <lineage>
        <taxon>Bacteria</taxon>
        <taxon>Pseudomonadati</taxon>
        <taxon>Verrucomicrobiota</taxon>
        <taxon>Verrucomicrobiia</taxon>
        <taxon>Verrucomicrobiales</taxon>
        <taxon>Verrucomicrobiaceae</taxon>
        <taxon>Haloferula</taxon>
    </lineage>
</organism>
<dbReference type="SUPFAM" id="SSF75011">
    <property type="entry name" value="3-carboxy-cis,cis-mucoante lactonizing enzyme"/>
    <property type="match status" value="1"/>
</dbReference>
<dbReference type="RefSeq" id="WP_200283440.1">
    <property type="nucleotide sequence ID" value="NZ_JAENII010000025.1"/>
</dbReference>
<feature type="region of interest" description="Disordered" evidence="2">
    <location>
        <begin position="761"/>
        <end position="781"/>
    </location>
</feature>